<feature type="non-terminal residue" evidence="1">
    <location>
        <position position="1"/>
    </location>
</feature>
<dbReference type="RefSeq" id="WP_133297740.1">
    <property type="nucleotide sequence ID" value="NZ_QRBW01000603.1"/>
</dbReference>
<proteinExistence type="predicted"/>
<dbReference type="AlphaFoldDB" id="A0ABD7GNB9"/>
<dbReference type="InterPro" id="IPR008016">
    <property type="entry name" value="Gp10"/>
</dbReference>
<evidence type="ECO:0000313" key="1">
    <source>
        <dbReference type="EMBL" id="RDT45977.1"/>
    </source>
</evidence>
<gene>
    <name evidence="1" type="ORF">DXF87_27105</name>
</gene>
<name>A0ABD7GNB9_9ENTR</name>
<sequence>ELLTLLNIDNVKFEKKAQMNVDEINSNNEEINAYAQLVEERIIKFFEDCNNLFNTNIELEETEEVESVKESV</sequence>
<protein>
    <submittedName>
        <fullName evidence="1">Uncharacterized protein</fullName>
    </submittedName>
</protein>
<accession>A0ABD7GNB9</accession>
<dbReference type="EMBL" id="QRBW01000603">
    <property type="protein sequence ID" value="RDT45977.1"/>
    <property type="molecule type" value="Genomic_DNA"/>
</dbReference>
<dbReference type="SUPFAM" id="SSF56826">
    <property type="entry name" value="Upper collar protein gp10 (connector protein)"/>
    <property type="match status" value="1"/>
</dbReference>
<organism evidence="1 2">
    <name type="scientific">Enterobacter roggenkampii</name>
    <dbReference type="NCBI Taxonomy" id="1812935"/>
    <lineage>
        <taxon>Bacteria</taxon>
        <taxon>Pseudomonadati</taxon>
        <taxon>Pseudomonadota</taxon>
        <taxon>Gammaproteobacteria</taxon>
        <taxon>Enterobacterales</taxon>
        <taxon>Enterobacteriaceae</taxon>
        <taxon>Enterobacter</taxon>
        <taxon>Enterobacter cloacae complex</taxon>
    </lineage>
</organism>
<reference evidence="1 2" key="1">
    <citation type="submission" date="2018-07" db="EMBL/GenBank/DDBJ databases">
        <title>The use of a cohorting ward and systematic surveillance cultures for the control of a Klebsiella pneumoniae carbapenemase (KPC)-producing Enterobacteriaceae outbreak.</title>
        <authorList>
            <person name="Doi Y."/>
        </authorList>
    </citation>
    <scope>NUCLEOTIDE SEQUENCE [LARGE SCALE GENOMIC DNA]</scope>
    <source>
        <strain evidence="1 2">1-RC-17-04017</strain>
    </source>
</reference>
<feature type="non-terminal residue" evidence="1">
    <location>
        <position position="72"/>
    </location>
</feature>
<evidence type="ECO:0000313" key="2">
    <source>
        <dbReference type="Proteomes" id="UP000255291"/>
    </source>
</evidence>
<dbReference type="InterPro" id="IPR036199">
    <property type="entry name" value="Gp10_sf"/>
</dbReference>
<dbReference type="Pfam" id="PF05352">
    <property type="entry name" value="Phage_connector"/>
    <property type="match status" value="1"/>
</dbReference>
<dbReference type="Proteomes" id="UP000255291">
    <property type="component" value="Unassembled WGS sequence"/>
</dbReference>
<comment type="caution">
    <text evidence="1">The sequence shown here is derived from an EMBL/GenBank/DDBJ whole genome shotgun (WGS) entry which is preliminary data.</text>
</comment>